<evidence type="ECO:0000313" key="1">
    <source>
        <dbReference type="EMBL" id="OGD89215.1"/>
    </source>
</evidence>
<evidence type="ECO:0008006" key="3">
    <source>
        <dbReference type="Google" id="ProtNLM"/>
    </source>
</evidence>
<dbReference type="CDD" id="cd16377">
    <property type="entry name" value="23S_rRNA_IVP_like"/>
    <property type="match status" value="1"/>
</dbReference>
<dbReference type="PANTHER" id="PTHR38471:SF2">
    <property type="entry name" value="FOUR HELIX BUNDLE PROTEIN"/>
    <property type="match status" value="1"/>
</dbReference>
<reference evidence="1 2" key="1">
    <citation type="journal article" date="2016" name="Nat. Commun.">
        <title>Thousands of microbial genomes shed light on interconnected biogeochemical processes in an aquifer system.</title>
        <authorList>
            <person name="Anantharaman K."/>
            <person name="Brown C.T."/>
            <person name="Hug L.A."/>
            <person name="Sharon I."/>
            <person name="Castelle C.J."/>
            <person name="Probst A.J."/>
            <person name="Thomas B.C."/>
            <person name="Singh A."/>
            <person name="Wilkins M.J."/>
            <person name="Karaoz U."/>
            <person name="Brodie E.L."/>
            <person name="Williams K.H."/>
            <person name="Hubbard S.S."/>
            <person name="Banfield J.F."/>
        </authorList>
    </citation>
    <scope>NUCLEOTIDE SEQUENCE [LARGE SCALE GENOMIC DNA]</scope>
</reference>
<name>A0A1F5GBJ9_9BACT</name>
<proteinExistence type="predicted"/>
<comment type="caution">
    <text evidence="1">The sequence shown here is derived from an EMBL/GenBank/DDBJ whole genome shotgun (WGS) entry which is preliminary data.</text>
</comment>
<dbReference type="InterPro" id="IPR036583">
    <property type="entry name" value="23S_rRNA_IVS_sf"/>
</dbReference>
<dbReference type="NCBIfam" id="TIGR02436">
    <property type="entry name" value="four helix bundle protein"/>
    <property type="match status" value="1"/>
</dbReference>
<dbReference type="Gene3D" id="1.20.1440.60">
    <property type="entry name" value="23S rRNA-intervening sequence"/>
    <property type="match status" value="1"/>
</dbReference>
<dbReference type="PANTHER" id="PTHR38471">
    <property type="entry name" value="FOUR HELIX BUNDLE PROTEIN"/>
    <property type="match status" value="1"/>
</dbReference>
<dbReference type="SUPFAM" id="SSF158446">
    <property type="entry name" value="IVS-encoded protein-like"/>
    <property type="match status" value="1"/>
</dbReference>
<accession>A0A1F5GBJ9</accession>
<sequence length="119" mass="13546">MGDFTKLEIWIKAHELTLKVYALTSKLPKSELFVLTSQLRRAAISVESLIAEGESRYTMPDKLKFFIDSRASAAECECQLLIVKDVYENLSQEAVKLRAEYNALGKQINSLISYRRKNG</sequence>
<evidence type="ECO:0000313" key="2">
    <source>
        <dbReference type="Proteomes" id="UP000177369"/>
    </source>
</evidence>
<gene>
    <name evidence="1" type="ORF">A3D04_00145</name>
</gene>
<dbReference type="Pfam" id="PF05635">
    <property type="entry name" value="23S_rRNA_IVP"/>
    <property type="match status" value="1"/>
</dbReference>
<dbReference type="AlphaFoldDB" id="A0A1F5GBJ9"/>
<organism evidence="1 2">
    <name type="scientific">Candidatus Curtissbacteria bacterium RIFCSPHIGHO2_02_FULL_40_16b</name>
    <dbReference type="NCBI Taxonomy" id="1797714"/>
    <lineage>
        <taxon>Bacteria</taxon>
        <taxon>Candidatus Curtissiibacteriota</taxon>
    </lineage>
</organism>
<dbReference type="Proteomes" id="UP000177369">
    <property type="component" value="Unassembled WGS sequence"/>
</dbReference>
<dbReference type="STRING" id="1797714.A3D04_00145"/>
<protein>
    <recommendedName>
        <fullName evidence="3">Four helix bundle protein</fullName>
    </recommendedName>
</protein>
<dbReference type="EMBL" id="MFBD01000009">
    <property type="protein sequence ID" value="OGD89215.1"/>
    <property type="molecule type" value="Genomic_DNA"/>
</dbReference>
<dbReference type="InterPro" id="IPR012657">
    <property type="entry name" value="23S_rRNA-intervening_sequence"/>
</dbReference>